<dbReference type="GO" id="GO:0005737">
    <property type="term" value="C:cytoplasm"/>
    <property type="evidence" value="ECO:0007669"/>
    <property type="project" value="TreeGrafter"/>
</dbReference>
<organism evidence="3 4">
    <name type="scientific">Schistosoma margrebowiei</name>
    <dbReference type="NCBI Taxonomy" id="48269"/>
    <lineage>
        <taxon>Eukaryota</taxon>
        <taxon>Metazoa</taxon>
        <taxon>Spiralia</taxon>
        <taxon>Lophotrochozoa</taxon>
        <taxon>Platyhelminthes</taxon>
        <taxon>Trematoda</taxon>
        <taxon>Digenea</taxon>
        <taxon>Strigeidida</taxon>
        <taxon>Schistosomatoidea</taxon>
        <taxon>Schistosomatidae</taxon>
        <taxon>Schistosoma</taxon>
    </lineage>
</organism>
<dbReference type="EMBL" id="UZAI01012595">
    <property type="protein sequence ID" value="VDP10257.1"/>
    <property type="molecule type" value="Genomic_DNA"/>
</dbReference>
<dbReference type="PANTHER" id="PTHR14165">
    <property type="entry name" value="MAJOR VAULT PROTEIN"/>
    <property type="match status" value="1"/>
</dbReference>
<evidence type="ECO:0000259" key="2">
    <source>
        <dbReference type="Pfam" id="PF11978"/>
    </source>
</evidence>
<dbReference type="AlphaFoldDB" id="A0A3P8A8D2"/>
<feature type="coiled-coil region" evidence="1">
    <location>
        <begin position="59"/>
        <end position="104"/>
    </location>
</feature>
<reference evidence="3 4" key="1">
    <citation type="submission" date="2018-11" db="EMBL/GenBank/DDBJ databases">
        <authorList>
            <consortium name="Pathogen Informatics"/>
        </authorList>
    </citation>
    <scope>NUCLEOTIDE SEQUENCE [LARGE SCALE GENOMIC DNA]</scope>
    <source>
        <strain evidence="3 4">Zambia</strain>
    </source>
</reference>
<dbReference type="Gene3D" id="6.10.250.720">
    <property type="match status" value="1"/>
</dbReference>
<dbReference type="InterPro" id="IPR039059">
    <property type="entry name" value="MVP"/>
</dbReference>
<evidence type="ECO:0000313" key="3">
    <source>
        <dbReference type="EMBL" id="VDP10257.1"/>
    </source>
</evidence>
<feature type="domain" description="Major vault protein shoulder" evidence="2">
    <location>
        <begin position="2"/>
        <end position="32"/>
    </location>
</feature>
<dbReference type="Proteomes" id="UP000277204">
    <property type="component" value="Unassembled WGS sequence"/>
</dbReference>
<dbReference type="GO" id="GO:0005634">
    <property type="term" value="C:nucleus"/>
    <property type="evidence" value="ECO:0007669"/>
    <property type="project" value="TreeGrafter"/>
</dbReference>
<dbReference type="PANTHER" id="PTHR14165:SF3">
    <property type="entry name" value="MAJOR VAULT PROTEIN"/>
    <property type="match status" value="1"/>
</dbReference>
<accession>A0A3P8A8D2</accession>
<proteinExistence type="predicted"/>
<dbReference type="InterPro" id="IPR021870">
    <property type="entry name" value="MVP_shoulder"/>
</dbReference>
<dbReference type="InterPro" id="IPR036013">
    <property type="entry name" value="Band_7/SPFH_dom_sf"/>
</dbReference>
<keyword evidence="4" id="KW-1185">Reference proteome</keyword>
<protein>
    <recommendedName>
        <fullName evidence="2">Major vault protein shoulder domain-containing protein</fullName>
    </recommendedName>
</protein>
<dbReference type="Gene3D" id="3.30.479.30">
    <property type="entry name" value="Band 7 domain"/>
    <property type="match status" value="1"/>
</dbReference>
<name>A0A3P8A8D2_9TREM</name>
<keyword evidence="1" id="KW-0175">Coiled coil</keyword>
<evidence type="ECO:0000256" key="1">
    <source>
        <dbReference type="SAM" id="Coils"/>
    </source>
</evidence>
<gene>
    <name evidence="3" type="ORF">SMRZ_LOCUS14082</name>
</gene>
<dbReference type="PROSITE" id="PS50096">
    <property type="entry name" value="IQ"/>
    <property type="match status" value="1"/>
</dbReference>
<sequence>MDESGKVRDRIVFPQNNLHITSVDVQSVEPVDQRTRDSLQKSVQLAIEITTNSQEAAARHEAERLEQEARGRLERQRIEDEAAAEQARRNLLEIRVQLAALESSSQAKAEAESRAEANRISSQAAVEEAKLRAEALSIETVRTFAVTFSICFVYLQLRLKFVRILVLVLL</sequence>
<dbReference type="Pfam" id="PF11978">
    <property type="entry name" value="MVP_shoulder"/>
    <property type="match status" value="1"/>
</dbReference>
<evidence type="ECO:0000313" key="4">
    <source>
        <dbReference type="Proteomes" id="UP000277204"/>
    </source>
</evidence>